<dbReference type="Proteomes" id="UP000199053">
    <property type="component" value="Unassembled WGS sequence"/>
</dbReference>
<dbReference type="RefSeq" id="WP_244512303.1">
    <property type="nucleotide sequence ID" value="NZ_FNGA01000005.1"/>
</dbReference>
<protein>
    <submittedName>
        <fullName evidence="2">Glycosyl transferase family 2</fullName>
    </submittedName>
</protein>
<dbReference type="InterPro" id="IPR029044">
    <property type="entry name" value="Nucleotide-diphossugar_trans"/>
</dbReference>
<feature type="domain" description="Glycosyltransferase 2-like" evidence="1">
    <location>
        <begin position="23"/>
        <end position="183"/>
    </location>
</feature>
<evidence type="ECO:0000259" key="1">
    <source>
        <dbReference type="Pfam" id="PF00535"/>
    </source>
</evidence>
<dbReference type="Gene3D" id="3.90.550.10">
    <property type="entry name" value="Spore Coat Polysaccharide Biosynthesis Protein SpsA, Chain A"/>
    <property type="match status" value="1"/>
</dbReference>
<name>A0A1G9KGW2_9BACT</name>
<proteinExistence type="predicted"/>
<dbReference type="PANTHER" id="PTHR48090:SF7">
    <property type="entry name" value="RFBJ PROTEIN"/>
    <property type="match status" value="1"/>
</dbReference>
<evidence type="ECO:0000313" key="2">
    <source>
        <dbReference type="EMBL" id="SDL48764.1"/>
    </source>
</evidence>
<keyword evidence="3" id="KW-1185">Reference proteome</keyword>
<reference evidence="3" key="1">
    <citation type="submission" date="2016-10" db="EMBL/GenBank/DDBJ databases">
        <authorList>
            <person name="Varghese N."/>
            <person name="Submissions S."/>
        </authorList>
    </citation>
    <scope>NUCLEOTIDE SEQUENCE [LARGE SCALE GENOMIC DNA]</scope>
    <source>
        <strain evidence="3">DSM 16995</strain>
    </source>
</reference>
<dbReference type="EMBL" id="FNGA01000005">
    <property type="protein sequence ID" value="SDL48764.1"/>
    <property type="molecule type" value="Genomic_DNA"/>
</dbReference>
<dbReference type="Pfam" id="PF00535">
    <property type="entry name" value="Glycos_transf_2"/>
    <property type="match status" value="1"/>
</dbReference>
<gene>
    <name evidence="2" type="ORF">SAMN05660337_3072</name>
</gene>
<evidence type="ECO:0000313" key="3">
    <source>
        <dbReference type="Proteomes" id="UP000199053"/>
    </source>
</evidence>
<dbReference type="PANTHER" id="PTHR48090">
    <property type="entry name" value="UNDECAPRENYL-PHOSPHATE 4-DEOXY-4-FORMAMIDO-L-ARABINOSE TRANSFERASE-RELATED"/>
    <property type="match status" value="1"/>
</dbReference>
<sequence>MRKAVSFTGDNEQMVNGKKVVMVMPAYNAASTLKRTLDELPDGVVDEILLVDDCSRDDTVSQAESLGIKIVAHTCNTGYGGNQKTCYDTALKMGADVVVMVHPDYQYTPLIISAMVSPIANGVFDCMLGSRILGTGARKGGMPLYKYISNRFLTVFQNVMVGYHLSEYHTGYRAFSRELLEKVPYGVNSDDFIFDNQMLCQIIYAGYDIGEVTCPTRYMDDSSSISFKRSVKYGIGVLRCSVETALHRLGWMKSEFLKSVEFRKDR</sequence>
<dbReference type="SUPFAM" id="SSF53448">
    <property type="entry name" value="Nucleotide-diphospho-sugar transferases"/>
    <property type="match status" value="1"/>
</dbReference>
<dbReference type="STRING" id="246191.SAMN05660337_3072"/>
<dbReference type="GO" id="GO:0016740">
    <property type="term" value="F:transferase activity"/>
    <property type="evidence" value="ECO:0007669"/>
    <property type="project" value="UniProtKB-KW"/>
</dbReference>
<keyword evidence="2" id="KW-0808">Transferase</keyword>
<dbReference type="InterPro" id="IPR001173">
    <property type="entry name" value="Glyco_trans_2-like"/>
</dbReference>
<organism evidence="2 3">
    <name type="scientific">Maridesulfovibrio ferrireducens</name>
    <dbReference type="NCBI Taxonomy" id="246191"/>
    <lineage>
        <taxon>Bacteria</taxon>
        <taxon>Pseudomonadati</taxon>
        <taxon>Thermodesulfobacteriota</taxon>
        <taxon>Desulfovibrionia</taxon>
        <taxon>Desulfovibrionales</taxon>
        <taxon>Desulfovibrionaceae</taxon>
        <taxon>Maridesulfovibrio</taxon>
    </lineage>
</organism>
<accession>A0A1G9KGW2</accession>
<dbReference type="InterPro" id="IPR050256">
    <property type="entry name" value="Glycosyltransferase_2"/>
</dbReference>
<dbReference type="AlphaFoldDB" id="A0A1G9KGW2"/>
<dbReference type="CDD" id="cd04179">
    <property type="entry name" value="DPM_DPG-synthase_like"/>
    <property type="match status" value="1"/>
</dbReference>